<comment type="caution">
    <text evidence="2">The sequence shown here is derived from an EMBL/GenBank/DDBJ whole genome shotgun (WGS) entry which is preliminary data.</text>
</comment>
<dbReference type="Proteomes" id="UP000664815">
    <property type="component" value="Unassembled WGS sequence"/>
</dbReference>
<evidence type="ECO:0000313" key="2">
    <source>
        <dbReference type="EMBL" id="MBN8799781.1"/>
    </source>
</evidence>
<dbReference type="Pfam" id="PF10067">
    <property type="entry name" value="DUF2306"/>
    <property type="match status" value="1"/>
</dbReference>
<proteinExistence type="predicted"/>
<feature type="transmembrane region" description="Helical" evidence="1">
    <location>
        <begin position="160"/>
        <end position="180"/>
    </location>
</feature>
<feature type="transmembrane region" description="Helical" evidence="1">
    <location>
        <begin position="101"/>
        <end position="122"/>
    </location>
</feature>
<keyword evidence="1" id="KW-0472">Membrane</keyword>
<dbReference type="RefSeq" id="WP_273083889.1">
    <property type="nucleotide sequence ID" value="NZ_JAFKME010000010.1"/>
</dbReference>
<reference evidence="2" key="1">
    <citation type="submission" date="2021-02" db="EMBL/GenBank/DDBJ databases">
        <title>Thiocyanate and organic carbon inputs drive convergent selection for specific autotrophic Afipia and Thiobacillus strains within complex microbiomes.</title>
        <authorList>
            <person name="Huddy R.J."/>
            <person name="Sachdeva R."/>
            <person name="Kadzinga F."/>
            <person name="Kantor R.S."/>
            <person name="Harrison S.T.L."/>
            <person name="Banfield J.F."/>
        </authorList>
    </citation>
    <scope>NUCLEOTIDE SEQUENCE</scope>
    <source>
        <strain evidence="2">SCN18_10_11_15_R1_P_69_7</strain>
    </source>
</reference>
<keyword evidence="1" id="KW-0812">Transmembrane</keyword>
<evidence type="ECO:0000313" key="3">
    <source>
        <dbReference type="Proteomes" id="UP000664815"/>
    </source>
</evidence>
<name>A0A9D8Q1L3_9GAMM</name>
<feature type="transmembrane region" description="Helical" evidence="1">
    <location>
        <begin position="200"/>
        <end position="218"/>
    </location>
</feature>
<protein>
    <submittedName>
        <fullName evidence="2">DUF2306 domain-containing protein</fullName>
    </submittedName>
</protein>
<dbReference type="EMBL" id="JAFKMG010000953">
    <property type="protein sequence ID" value="MBN8799781.1"/>
    <property type="molecule type" value="Genomic_DNA"/>
</dbReference>
<gene>
    <name evidence="2" type="ORF">J0H45_10595</name>
</gene>
<organism evidence="2 3">
    <name type="scientific">Stenotrophomonas nitritireducens</name>
    <dbReference type="NCBI Taxonomy" id="83617"/>
    <lineage>
        <taxon>Bacteria</taxon>
        <taxon>Pseudomonadati</taxon>
        <taxon>Pseudomonadota</taxon>
        <taxon>Gammaproteobacteria</taxon>
        <taxon>Lysobacterales</taxon>
        <taxon>Lysobacteraceae</taxon>
        <taxon>Stenotrophomonas</taxon>
    </lineage>
</organism>
<feature type="transmembrane region" description="Helical" evidence="1">
    <location>
        <begin position="12"/>
        <end position="30"/>
    </location>
</feature>
<feature type="transmembrane region" description="Helical" evidence="1">
    <location>
        <begin position="58"/>
        <end position="81"/>
    </location>
</feature>
<evidence type="ECO:0000256" key="1">
    <source>
        <dbReference type="SAM" id="Phobius"/>
    </source>
</evidence>
<feature type="transmembrane region" description="Helical" evidence="1">
    <location>
        <begin position="128"/>
        <end position="148"/>
    </location>
</feature>
<keyword evidence="1" id="KW-1133">Transmembrane helix</keyword>
<sequence>MDERLLRWSGRLFRLVALAGMAVFGSYILLRASGATFRNFAQWRPLLEGQPMPALSDWVANIGIGMHFAMGAILLFAWPILFSATIRARHRAVHRWTGRVYVSAGFLAGCGGLSFIFAHGAYTPAASVAFGIWGGVMMLSAVMVYVHARGRRFDLHRAWVIRLFAMVLGSWLFDIEFRAWKDFTGGAGIGPGEASGFFDYALLYLFFVPNLLVAEFFIRNKHRRIVLPPAWRWPALAGLAAVAVVFVYAVVVVSATGTGKYGRHLLQLVTG</sequence>
<dbReference type="AlphaFoldDB" id="A0A9D8Q1L3"/>
<dbReference type="InterPro" id="IPR018750">
    <property type="entry name" value="DUF2306_membrane"/>
</dbReference>
<accession>A0A9D8Q1L3</accession>
<feature type="transmembrane region" description="Helical" evidence="1">
    <location>
        <begin position="230"/>
        <end position="251"/>
    </location>
</feature>